<dbReference type="EMBL" id="QNGE01003843">
    <property type="protein sequence ID" value="KAA3673546.1"/>
    <property type="molecule type" value="Genomic_DNA"/>
</dbReference>
<keyword evidence="3" id="KW-1185">Reference proteome</keyword>
<evidence type="ECO:0000313" key="3">
    <source>
        <dbReference type="Proteomes" id="UP000324629"/>
    </source>
</evidence>
<dbReference type="InterPro" id="IPR011701">
    <property type="entry name" value="MFS"/>
</dbReference>
<keyword evidence="1" id="KW-0472">Membrane</keyword>
<keyword evidence="1" id="KW-1133">Transmembrane helix</keyword>
<protein>
    <recommendedName>
        <fullName evidence="4">Major facilitator superfamily (MFS) profile domain-containing protein</fullName>
    </recommendedName>
</protein>
<reference evidence="2 3" key="1">
    <citation type="journal article" date="2019" name="Gigascience">
        <title>Whole-genome sequence of the oriental lung fluke Paragonimus westermani.</title>
        <authorList>
            <person name="Oey H."/>
            <person name="Zakrzewski M."/>
            <person name="Narain K."/>
            <person name="Devi K.R."/>
            <person name="Agatsuma T."/>
            <person name="Nawaratna S."/>
            <person name="Gobert G.N."/>
            <person name="Jones M.K."/>
            <person name="Ragan M.A."/>
            <person name="McManus D.P."/>
            <person name="Krause L."/>
        </authorList>
    </citation>
    <scope>NUCLEOTIDE SEQUENCE [LARGE SCALE GENOMIC DNA]</scope>
    <source>
        <strain evidence="2 3">IND2009</strain>
    </source>
</reference>
<accession>A0A5J4ND89</accession>
<dbReference type="Gene3D" id="1.20.1250.20">
    <property type="entry name" value="MFS general substrate transporter like domains"/>
    <property type="match status" value="1"/>
</dbReference>
<feature type="transmembrane region" description="Helical" evidence="1">
    <location>
        <begin position="68"/>
        <end position="88"/>
    </location>
</feature>
<dbReference type="AlphaFoldDB" id="A0A5J4ND89"/>
<sequence>MGDMDRPADGMMMEIDLDDVQPLTPPDGGWGWLIVLGSFMCMFLVDGVCFSYGIFLSELESTFGASKMQMTLAGSLLTGCYFMVGPVVSGLMNRFGARKLVVIGSVVSSAAILGSSFATDVNTFIGVFGVIGGPVVSGLMNRFGARKLVVIGSVVSSAAILGSSFATDVNTFIGVFGVIGGIGYGLIYLPAATIVTSWFVRKRATVTGIITAGSGIGVTCYSIAIPHLIRNFTWRGSIVLLSAINLNAAVAGALFRPLISSQPKFTRRKSVVDVIVDPDVADSSFPNVRGAAGNPRLARPSSAILVQRKASVKQLARQYVDSAAIADYNRVKGLDENPANSTSGLSDGWTKHYVRREASRKSNTSWDDIIITHGNQLVQVPEDTVLANTSADRLPVLSVEAVNHIVEGVLSRQSLVSSTNLAVPDRTAKRKPSGMILGGSQRWLASTASQLGQVTVRPSDNAVVYLKPDNMGSASYFASAVSLRTVGDLNTSMIDEQTVRDAIVREIRKEVARPVHRKDLFLSGSLIHIDEYITNPQVESYIRTVTSPAEETQTRNPIIAMLRNMFGLSILKSPTFQLLNISSIITMIGGNFQPSTCVKVCTGDVLSLSSPPEYALP</sequence>
<dbReference type="Proteomes" id="UP000324629">
    <property type="component" value="Unassembled WGS sequence"/>
</dbReference>
<evidence type="ECO:0008006" key="4">
    <source>
        <dbReference type="Google" id="ProtNLM"/>
    </source>
</evidence>
<dbReference type="InterPro" id="IPR050327">
    <property type="entry name" value="Proton-linked_MCT"/>
</dbReference>
<evidence type="ECO:0000256" key="1">
    <source>
        <dbReference type="SAM" id="Phobius"/>
    </source>
</evidence>
<gene>
    <name evidence="2" type="ORF">DEA37_0009919</name>
</gene>
<feature type="transmembrane region" description="Helical" evidence="1">
    <location>
        <begin position="237"/>
        <end position="259"/>
    </location>
</feature>
<dbReference type="SUPFAM" id="SSF103473">
    <property type="entry name" value="MFS general substrate transporter"/>
    <property type="match status" value="2"/>
</dbReference>
<feature type="transmembrane region" description="Helical" evidence="1">
    <location>
        <begin position="124"/>
        <end position="141"/>
    </location>
</feature>
<dbReference type="Gene3D" id="1.20.1720.10">
    <property type="entry name" value="Multidrug resistance protein D"/>
    <property type="match status" value="1"/>
</dbReference>
<name>A0A5J4ND89_9TREM</name>
<feature type="transmembrane region" description="Helical" evidence="1">
    <location>
        <begin position="30"/>
        <end position="56"/>
    </location>
</feature>
<feature type="transmembrane region" description="Helical" evidence="1">
    <location>
        <begin position="204"/>
        <end position="225"/>
    </location>
</feature>
<proteinExistence type="predicted"/>
<feature type="transmembrane region" description="Helical" evidence="1">
    <location>
        <begin position="172"/>
        <end position="192"/>
    </location>
</feature>
<dbReference type="PANTHER" id="PTHR11360:SF286">
    <property type="entry name" value="GH22266P"/>
    <property type="match status" value="1"/>
</dbReference>
<dbReference type="Pfam" id="PF07690">
    <property type="entry name" value="MFS_1"/>
    <property type="match status" value="1"/>
</dbReference>
<comment type="caution">
    <text evidence="2">The sequence shown here is derived from an EMBL/GenBank/DDBJ whole genome shotgun (WGS) entry which is preliminary data.</text>
</comment>
<dbReference type="InterPro" id="IPR036259">
    <property type="entry name" value="MFS_trans_sf"/>
</dbReference>
<feature type="transmembrane region" description="Helical" evidence="1">
    <location>
        <begin position="148"/>
        <end position="166"/>
    </location>
</feature>
<dbReference type="PANTHER" id="PTHR11360">
    <property type="entry name" value="MONOCARBOXYLATE TRANSPORTER"/>
    <property type="match status" value="1"/>
</dbReference>
<feature type="transmembrane region" description="Helical" evidence="1">
    <location>
        <begin position="100"/>
        <end position="118"/>
    </location>
</feature>
<organism evidence="2 3">
    <name type="scientific">Paragonimus westermani</name>
    <dbReference type="NCBI Taxonomy" id="34504"/>
    <lineage>
        <taxon>Eukaryota</taxon>
        <taxon>Metazoa</taxon>
        <taxon>Spiralia</taxon>
        <taxon>Lophotrochozoa</taxon>
        <taxon>Platyhelminthes</taxon>
        <taxon>Trematoda</taxon>
        <taxon>Digenea</taxon>
        <taxon>Plagiorchiida</taxon>
        <taxon>Troglotremata</taxon>
        <taxon>Troglotrematidae</taxon>
        <taxon>Paragonimus</taxon>
    </lineage>
</organism>
<evidence type="ECO:0000313" key="2">
    <source>
        <dbReference type="EMBL" id="KAA3673546.1"/>
    </source>
</evidence>
<dbReference type="GO" id="GO:0008028">
    <property type="term" value="F:monocarboxylic acid transmembrane transporter activity"/>
    <property type="evidence" value="ECO:0007669"/>
    <property type="project" value="TreeGrafter"/>
</dbReference>
<keyword evidence="1" id="KW-0812">Transmembrane</keyword>